<evidence type="ECO:0000313" key="3">
    <source>
        <dbReference type="Proteomes" id="UP001500194"/>
    </source>
</evidence>
<keyword evidence="1" id="KW-1133">Transmembrane helix</keyword>
<evidence type="ECO:0000256" key="1">
    <source>
        <dbReference type="SAM" id="Phobius"/>
    </source>
</evidence>
<accession>A0AAV3T1U2</accession>
<reference evidence="2 3" key="1">
    <citation type="journal article" date="2019" name="Int. J. Syst. Evol. Microbiol.">
        <title>The Global Catalogue of Microorganisms (GCM) 10K type strain sequencing project: providing services to taxonomists for standard genome sequencing and annotation.</title>
        <authorList>
            <consortium name="The Broad Institute Genomics Platform"/>
            <consortium name="The Broad Institute Genome Sequencing Center for Infectious Disease"/>
            <person name="Wu L."/>
            <person name="Ma J."/>
        </authorList>
    </citation>
    <scope>NUCLEOTIDE SEQUENCE [LARGE SCALE GENOMIC DNA]</scope>
    <source>
        <strain evidence="2 3">JCM 16327</strain>
    </source>
</reference>
<keyword evidence="3" id="KW-1185">Reference proteome</keyword>
<keyword evidence="1" id="KW-0812">Transmembrane</keyword>
<gene>
    <name evidence="2" type="ORF">GCM10009019_13730</name>
</gene>
<feature type="transmembrane region" description="Helical" evidence="1">
    <location>
        <begin position="27"/>
        <end position="49"/>
    </location>
</feature>
<protein>
    <submittedName>
        <fullName evidence="2">Uncharacterized protein</fullName>
    </submittedName>
</protein>
<keyword evidence="1" id="KW-0472">Membrane</keyword>
<evidence type="ECO:0000313" key="2">
    <source>
        <dbReference type="EMBL" id="GAA0651921.1"/>
    </source>
</evidence>
<comment type="caution">
    <text evidence="2">The sequence shown here is derived from an EMBL/GenBank/DDBJ whole genome shotgun (WGS) entry which is preliminary data.</text>
</comment>
<dbReference type="Proteomes" id="UP001500194">
    <property type="component" value="Unassembled WGS sequence"/>
</dbReference>
<name>A0AAV3T1U2_9EURY</name>
<sequence>MAAESESPALTDADARYVSRDLDARDLAMFATGAVSALAGLALPALGVMP</sequence>
<proteinExistence type="predicted"/>
<dbReference type="GeneID" id="68573954"/>
<organism evidence="2 3">
    <name type="scientific">Salarchaeum japonicum</name>
    <dbReference type="NCBI Taxonomy" id="555573"/>
    <lineage>
        <taxon>Archaea</taxon>
        <taxon>Methanobacteriati</taxon>
        <taxon>Methanobacteriota</taxon>
        <taxon>Stenosarchaea group</taxon>
        <taxon>Halobacteria</taxon>
        <taxon>Halobacteriales</taxon>
        <taxon>Halobacteriaceae</taxon>
    </lineage>
</organism>
<dbReference type="RefSeq" id="WP_227260939.1">
    <property type="nucleotide sequence ID" value="NZ_BAAADU010000002.1"/>
</dbReference>
<dbReference type="AlphaFoldDB" id="A0AAV3T1U2"/>
<dbReference type="EMBL" id="BAAADU010000002">
    <property type="protein sequence ID" value="GAA0651921.1"/>
    <property type="molecule type" value="Genomic_DNA"/>
</dbReference>